<evidence type="ECO:0000259" key="12">
    <source>
        <dbReference type="Pfam" id="PF07238"/>
    </source>
</evidence>
<dbReference type="CDD" id="cd06421">
    <property type="entry name" value="CESA_CelA_like"/>
    <property type="match status" value="1"/>
</dbReference>
<keyword evidence="7 11" id="KW-0135">Cellulose biosynthesis</keyword>
<comment type="catalytic activity">
    <reaction evidence="10 11">
        <text>[(1-&gt;4)-beta-D-glucosyl](n) + UDP-alpha-D-glucose = [(1-&gt;4)-beta-D-glucosyl](n+1) + UDP + H(+)</text>
        <dbReference type="Rhea" id="RHEA:19929"/>
        <dbReference type="Rhea" id="RHEA-COMP:10033"/>
        <dbReference type="Rhea" id="RHEA-COMP:10034"/>
        <dbReference type="ChEBI" id="CHEBI:15378"/>
        <dbReference type="ChEBI" id="CHEBI:18246"/>
        <dbReference type="ChEBI" id="CHEBI:58223"/>
        <dbReference type="ChEBI" id="CHEBI:58885"/>
        <dbReference type="EC" id="2.4.1.12"/>
    </reaction>
</comment>
<feature type="transmembrane region" description="Helical" evidence="11">
    <location>
        <begin position="460"/>
        <end position="478"/>
    </location>
</feature>
<evidence type="ECO:0000256" key="2">
    <source>
        <dbReference type="ARBA" id="ARBA00022475"/>
    </source>
</evidence>
<comment type="subcellular location">
    <subcellularLocation>
        <location evidence="1">Cell inner membrane</location>
        <topology evidence="1">Multi-pass membrane protein</topology>
    </subcellularLocation>
</comment>
<feature type="transmembrane region" description="Helical" evidence="11">
    <location>
        <begin position="569"/>
        <end position="587"/>
    </location>
</feature>
<dbReference type="InterPro" id="IPR050321">
    <property type="entry name" value="Glycosyltr_2/OpgH_subfam"/>
</dbReference>
<keyword evidence="4 11" id="KW-0328">Glycosyltransferase</keyword>
<feature type="transmembrane region" description="Helical" evidence="11">
    <location>
        <begin position="34"/>
        <end position="51"/>
    </location>
</feature>
<dbReference type="InterPro" id="IPR029044">
    <property type="entry name" value="Nucleotide-diphossugar_trans"/>
</dbReference>
<evidence type="ECO:0000313" key="15">
    <source>
        <dbReference type="Proteomes" id="UP000707356"/>
    </source>
</evidence>
<dbReference type="EC" id="2.4.1.12" evidence="11"/>
<feature type="domain" description="PilZ" evidence="12">
    <location>
        <begin position="591"/>
        <end position="697"/>
    </location>
</feature>
<dbReference type="GO" id="GO:0035438">
    <property type="term" value="F:cyclic-di-GMP binding"/>
    <property type="evidence" value="ECO:0007669"/>
    <property type="project" value="InterPro"/>
</dbReference>
<evidence type="ECO:0000259" key="13">
    <source>
        <dbReference type="Pfam" id="PF13632"/>
    </source>
</evidence>
<dbReference type="GO" id="GO:0030244">
    <property type="term" value="P:cellulose biosynthetic process"/>
    <property type="evidence" value="ECO:0007669"/>
    <property type="project" value="UniProtKB-KW"/>
</dbReference>
<evidence type="ECO:0000256" key="5">
    <source>
        <dbReference type="ARBA" id="ARBA00022679"/>
    </source>
</evidence>
<reference evidence="14" key="2">
    <citation type="journal article" date="2022" name="Microbiol. Resour. Announc.">
        <title>Metagenome Sequencing to Explore Phylogenomics of Terrestrial Cyanobacteria.</title>
        <authorList>
            <person name="Ward R.D."/>
            <person name="Stajich J.E."/>
            <person name="Johansen J.R."/>
            <person name="Huntemann M."/>
            <person name="Clum A."/>
            <person name="Foster B."/>
            <person name="Foster B."/>
            <person name="Roux S."/>
            <person name="Palaniappan K."/>
            <person name="Varghese N."/>
            <person name="Mukherjee S."/>
            <person name="Reddy T.B.K."/>
            <person name="Daum C."/>
            <person name="Copeland A."/>
            <person name="Chen I.A."/>
            <person name="Ivanova N.N."/>
            <person name="Kyrpides N.C."/>
            <person name="Shapiro N."/>
            <person name="Eloe-Fadrosh E.A."/>
            <person name="Pietrasiak N."/>
        </authorList>
    </citation>
    <scope>NUCLEOTIDE SEQUENCE</scope>
    <source>
        <strain evidence="14">GSE-TBD4-15B</strain>
    </source>
</reference>
<sequence length="868" mass="98375">MTLTPTPRPARLTRWLMALPQGLERLMPWANKRALFLLVMLMLALSIPFIVTPLELWQQMVVAFGLILFSSLVVRFEQQQPQQRVSEYLHLLLAWLSIVATLRYLFYRTAYTLNLDNWLEGFFSLLLYGAELYAIATLMLSYFQTLRLRTRHPIDLATVPQDQWFTVDVYIPTYNEDLNIVRKTALAALALDYPAPKKRVYILDDGRQFAERREQLYQMCQELGCELITRTDNAHAKAGNINHALKLTAGELILILDCDHIPSRQFLQQTVGFFYQQKVALVQTPHWFYNPDPFERNLLTHGRVPALNELFYKVIQKGNDFWNAAFFCGSAAVIRRDYVLEVGGIAVETVTEDCHTSLRLHSQGYDTVYYDKIMVAGLAPEKFSSYVGQQVRWARGMAQILRLENPLLNPRLKLTIPQRLCYFSAASHFFFGFPRLMYALAPMLFLLFGINLVRGLGVETLAYAVPHIVLGLNANYITNKAARFSFWNEIFEYAMAFQEGLVTLLAVINPKLGRFNVTDKGVSVTQRYFDWGSTRISFGLVLLLLLSLLAVPFWLVLRPEFTEATLINAFWALFNLLLLGTALLVGLEQPQLRRAHRLERRLAVQISSSQQSQLSGETLDVSESGAQILVDGSPNLPDVVELVLTGDFGRQIRLNGQIKRRLPVGEQAASEQAAGQTVLAIDFIDLTPAQHDQLVLVLYSDVAEWYTQQRQEVDRPWQSFQFLATGLGRVFREVKPARSASVHKQIRAAAQLYWNGQFYAGVATEISSRSLKIELDQYPSDLTSLRQSTQPVGILLSQTVSDPNPANLLAQVAAIGTRQMTLLQGGSSQIQPVTSQIIAAAVPVELTFPKTLDEQQAQQIRWLLQHLE</sequence>
<evidence type="ECO:0000256" key="11">
    <source>
        <dbReference type="RuleBase" id="RU365020"/>
    </source>
</evidence>
<dbReference type="Pfam" id="PF13632">
    <property type="entry name" value="Glyco_trans_2_3"/>
    <property type="match status" value="1"/>
</dbReference>
<evidence type="ECO:0000256" key="9">
    <source>
        <dbReference type="ARBA" id="ARBA00023136"/>
    </source>
</evidence>
<dbReference type="PANTHER" id="PTHR43867:SF2">
    <property type="entry name" value="CELLULOSE SYNTHASE CATALYTIC SUBUNIT A [UDP-FORMING]"/>
    <property type="match status" value="1"/>
</dbReference>
<gene>
    <name evidence="14" type="primary">bcsA</name>
    <name evidence="14" type="ORF">KME07_24320</name>
</gene>
<feature type="transmembrane region" description="Helical" evidence="11">
    <location>
        <begin position="118"/>
        <end position="143"/>
    </location>
</feature>
<dbReference type="PRINTS" id="PR01439">
    <property type="entry name" value="CELLSNTHASEA"/>
</dbReference>
<dbReference type="SUPFAM" id="SSF53448">
    <property type="entry name" value="Nucleotide-diphospho-sugar transferases"/>
    <property type="match status" value="1"/>
</dbReference>
<dbReference type="GO" id="GO:0006011">
    <property type="term" value="P:UDP-alpha-D-glucose metabolic process"/>
    <property type="evidence" value="ECO:0007669"/>
    <property type="project" value="InterPro"/>
</dbReference>
<feature type="transmembrane region" description="Helical" evidence="11">
    <location>
        <begin position="536"/>
        <end position="557"/>
    </location>
</feature>
<organism evidence="14 15">
    <name type="scientific">Pegethrix bostrychoides GSE-TBD4-15B</name>
    <dbReference type="NCBI Taxonomy" id="2839662"/>
    <lineage>
        <taxon>Bacteria</taxon>
        <taxon>Bacillati</taxon>
        <taxon>Cyanobacteriota</taxon>
        <taxon>Cyanophyceae</taxon>
        <taxon>Oculatellales</taxon>
        <taxon>Oculatellaceae</taxon>
        <taxon>Pegethrix</taxon>
    </lineage>
</organism>
<feature type="transmembrane region" description="Helical" evidence="11">
    <location>
        <begin position="436"/>
        <end position="454"/>
    </location>
</feature>
<evidence type="ECO:0000256" key="6">
    <source>
        <dbReference type="ARBA" id="ARBA00022692"/>
    </source>
</evidence>
<keyword evidence="3 11" id="KW-0997">Cell inner membrane</keyword>
<feature type="domain" description="Glycosyltransferase 2-like" evidence="13">
    <location>
        <begin position="252"/>
        <end position="461"/>
    </location>
</feature>
<dbReference type="Gene3D" id="3.90.550.10">
    <property type="entry name" value="Spore Coat Polysaccharide Biosynthesis Protein SpsA, Chain A"/>
    <property type="match status" value="1"/>
</dbReference>
<reference evidence="14" key="1">
    <citation type="submission" date="2021-05" db="EMBL/GenBank/DDBJ databases">
        <authorList>
            <person name="Pietrasiak N."/>
            <person name="Ward R."/>
            <person name="Stajich J.E."/>
            <person name="Kurbessoian T."/>
        </authorList>
    </citation>
    <scope>NUCLEOTIDE SEQUENCE</scope>
    <source>
        <strain evidence="14">GSE-TBD4-15B</strain>
    </source>
</reference>
<feature type="transmembrane region" description="Helical" evidence="11">
    <location>
        <begin position="88"/>
        <end position="106"/>
    </location>
</feature>
<dbReference type="AlphaFoldDB" id="A0A951PFU6"/>
<dbReference type="InterPro" id="IPR009875">
    <property type="entry name" value="PilZ_domain"/>
</dbReference>
<evidence type="ECO:0000313" key="14">
    <source>
        <dbReference type="EMBL" id="MBW4468563.1"/>
    </source>
</evidence>
<comment type="caution">
    <text evidence="14">The sequence shown here is derived from an EMBL/GenBank/DDBJ whole genome shotgun (WGS) entry which is preliminary data.</text>
</comment>
<keyword evidence="2 11" id="KW-1003">Cell membrane</keyword>
<evidence type="ECO:0000256" key="3">
    <source>
        <dbReference type="ARBA" id="ARBA00022519"/>
    </source>
</evidence>
<dbReference type="EMBL" id="JAHHHV010000091">
    <property type="protein sequence ID" value="MBW4468563.1"/>
    <property type="molecule type" value="Genomic_DNA"/>
</dbReference>
<dbReference type="PANTHER" id="PTHR43867">
    <property type="entry name" value="CELLULOSE SYNTHASE CATALYTIC SUBUNIT A [UDP-FORMING]"/>
    <property type="match status" value="1"/>
</dbReference>
<dbReference type="InterPro" id="IPR003919">
    <property type="entry name" value="Cell_synth_A"/>
</dbReference>
<dbReference type="InterPro" id="IPR001173">
    <property type="entry name" value="Glyco_trans_2-like"/>
</dbReference>
<dbReference type="GO" id="GO:0016760">
    <property type="term" value="F:cellulose synthase (UDP-forming) activity"/>
    <property type="evidence" value="ECO:0007669"/>
    <property type="project" value="UniProtKB-EC"/>
</dbReference>
<keyword evidence="5 11" id="KW-0808">Transferase</keyword>
<evidence type="ECO:0000256" key="8">
    <source>
        <dbReference type="ARBA" id="ARBA00022989"/>
    </source>
</evidence>
<evidence type="ECO:0000256" key="7">
    <source>
        <dbReference type="ARBA" id="ARBA00022916"/>
    </source>
</evidence>
<accession>A0A951PFU6</accession>
<keyword evidence="9 11" id="KW-0472">Membrane</keyword>
<dbReference type="Proteomes" id="UP000707356">
    <property type="component" value="Unassembled WGS sequence"/>
</dbReference>
<comment type="cofactor">
    <cofactor evidence="11">
        <name>Mg(2+)</name>
        <dbReference type="ChEBI" id="CHEBI:18420"/>
    </cofactor>
</comment>
<keyword evidence="6 11" id="KW-0812">Transmembrane</keyword>
<dbReference type="Pfam" id="PF07238">
    <property type="entry name" value="PilZ"/>
    <property type="match status" value="1"/>
</dbReference>
<protein>
    <recommendedName>
        <fullName evidence="11">Cellulose synthase catalytic subunit [UDP-forming]</fullName>
        <ecNumber evidence="11">2.4.1.12</ecNumber>
    </recommendedName>
</protein>
<dbReference type="Gene3D" id="2.40.10.220">
    <property type="entry name" value="predicted glycosyltransferase like domains"/>
    <property type="match status" value="1"/>
</dbReference>
<dbReference type="GO" id="GO:0005886">
    <property type="term" value="C:plasma membrane"/>
    <property type="evidence" value="ECO:0007669"/>
    <property type="project" value="UniProtKB-SubCell"/>
</dbReference>
<name>A0A951PFU6_9CYAN</name>
<feature type="transmembrane region" description="Helical" evidence="11">
    <location>
        <begin position="57"/>
        <end position="76"/>
    </location>
</feature>
<evidence type="ECO:0000256" key="1">
    <source>
        <dbReference type="ARBA" id="ARBA00004429"/>
    </source>
</evidence>
<comment type="pathway">
    <text evidence="11">Glycan metabolism; bacterial cellulose biosynthesis.</text>
</comment>
<evidence type="ECO:0000256" key="4">
    <source>
        <dbReference type="ARBA" id="ARBA00022676"/>
    </source>
</evidence>
<dbReference type="NCBIfam" id="TIGR03030">
    <property type="entry name" value="CelA"/>
    <property type="match status" value="1"/>
</dbReference>
<proteinExistence type="predicted"/>
<keyword evidence="11" id="KW-0973">c-di-GMP</keyword>
<keyword evidence="8 11" id="KW-1133">Transmembrane helix</keyword>
<evidence type="ECO:0000256" key="10">
    <source>
        <dbReference type="ARBA" id="ARBA00048682"/>
    </source>
</evidence>
<comment type="function">
    <text evidence="11">Catalytic subunit of cellulose synthase. It polymerizes uridine 5'-diphosphate glucose to cellulose.</text>
</comment>